<protein>
    <recommendedName>
        <fullName evidence="1">Protein kinase domain-containing protein</fullName>
    </recommendedName>
</protein>
<dbReference type="PROSITE" id="PS50011">
    <property type="entry name" value="PROTEIN_KINASE_DOM"/>
    <property type="match status" value="2"/>
</dbReference>
<dbReference type="OMA" id="CHYDLKP"/>
<dbReference type="SUPFAM" id="SSF56112">
    <property type="entry name" value="Protein kinase-like (PK-like)"/>
    <property type="match status" value="2"/>
</dbReference>
<accession>A0A3E2HL96</accession>
<dbReference type="InterPro" id="IPR011009">
    <property type="entry name" value="Kinase-like_dom_sf"/>
</dbReference>
<feature type="domain" description="Protein kinase" evidence="1">
    <location>
        <begin position="431"/>
        <end position="759"/>
    </location>
</feature>
<dbReference type="OrthoDB" id="4062651at2759"/>
<dbReference type="Proteomes" id="UP000258309">
    <property type="component" value="Unassembled WGS sequence"/>
</dbReference>
<comment type="caution">
    <text evidence="2">The sequence shown here is derived from an EMBL/GenBank/DDBJ whole genome shotgun (WGS) entry which is preliminary data.</text>
</comment>
<evidence type="ECO:0000259" key="1">
    <source>
        <dbReference type="PROSITE" id="PS50011"/>
    </source>
</evidence>
<gene>
    <name evidence="2" type="ORF">B7463_g2366</name>
</gene>
<keyword evidence="3" id="KW-1185">Reference proteome</keyword>
<feature type="non-terminal residue" evidence="2">
    <location>
        <position position="1"/>
    </location>
</feature>
<name>A0A3E2HL96_SCYLI</name>
<dbReference type="PANTHER" id="PTHR37542:SF3">
    <property type="entry name" value="PRION-INHIBITION AND PROPAGATION HELO DOMAIN-CONTAINING PROTEIN"/>
    <property type="match status" value="1"/>
</dbReference>
<dbReference type="Gene3D" id="1.10.510.10">
    <property type="entry name" value="Transferase(Phosphotransferase) domain 1"/>
    <property type="match status" value="2"/>
</dbReference>
<organism evidence="2 3">
    <name type="scientific">Scytalidium lignicola</name>
    <name type="common">Hyphomycete</name>
    <dbReference type="NCBI Taxonomy" id="5539"/>
    <lineage>
        <taxon>Eukaryota</taxon>
        <taxon>Fungi</taxon>
        <taxon>Dikarya</taxon>
        <taxon>Ascomycota</taxon>
        <taxon>Pezizomycotina</taxon>
        <taxon>Leotiomycetes</taxon>
        <taxon>Leotiomycetes incertae sedis</taxon>
        <taxon>Scytalidium</taxon>
    </lineage>
</organism>
<dbReference type="SMART" id="SM00220">
    <property type="entry name" value="S_TKc"/>
    <property type="match status" value="1"/>
</dbReference>
<dbReference type="InterPro" id="IPR000719">
    <property type="entry name" value="Prot_kinase_dom"/>
</dbReference>
<sequence length="759" mass="85410">MDEDEELIAKEFQDEDRILKMLNTLHNKSIVQLYISYKHKGVYNFLFPMADMDLEHLLTAASKPVPFQDDIAVIKALFSLGAALAGVHEFYSEQLGVEFKGCHHDLKPRNILVSQGTFVLADFGLCRFKGLEAESKSLSKNIGDYLAPECREPNMQRKLVGRKSDIWSFGCIIVEVLGYMTGGVDTVTALREERSTDSNGWRSHSFHSNGGLKVCIQNWLDIKSTNPNHVLLVDLIKRMLSTDPSSRPNVNIVQNILRCFYSKCLLDSSLALCQDLVTKHINPHFFFDSARLKSWGYAVGIFQPRHAWSWRTCQVNLLTDATIEILEGLYGKLQTILEEAPSIGSDDDSEENSSVDTDVEELGIDVESREVRDTIDKLLKLIPRDVKATSELFLLTNLLSTNNPLALHQIQLAAKKQGNLVAVGSMAELKQVVRQAQGEGTLGELANTLPAGSEVTERRAFGSHMIGDCSIPNSPLESVLIEWRPYNSAAHRPTAELLRRVDASVNIPNVKRKPSEVRVLECIGYYEEPQRRSFGVVYRLSSPSPSKAPTILEPASLFELITTTSNSDRGKPYLGERFEIARTIAMCTFYIHSCNWLHKRLNSHNVIFLVPKGSTVSRSARLPYLIGFNYAREDKDDEGSYGPPSESELVPYLHPDYITTKKFRKLFDYYSVGLLLLEIGIWRTAKSMSDPHPLHSPEALRTEFVTRYLPELPYCMGEIYYRATKACLTEEIGTIDTPEEDVVTAFQTLVIDKLQTCIV</sequence>
<proteinExistence type="predicted"/>
<dbReference type="Pfam" id="PF00069">
    <property type="entry name" value="Pkinase"/>
    <property type="match status" value="1"/>
</dbReference>
<feature type="non-terminal residue" evidence="2">
    <location>
        <position position="759"/>
    </location>
</feature>
<feature type="domain" description="Protein kinase" evidence="1">
    <location>
        <begin position="1"/>
        <end position="261"/>
    </location>
</feature>
<dbReference type="EMBL" id="NCSJ02000027">
    <property type="protein sequence ID" value="RFU33952.1"/>
    <property type="molecule type" value="Genomic_DNA"/>
</dbReference>
<evidence type="ECO:0000313" key="2">
    <source>
        <dbReference type="EMBL" id="RFU33952.1"/>
    </source>
</evidence>
<dbReference type="AlphaFoldDB" id="A0A3E2HL96"/>
<dbReference type="STRING" id="5539.A0A3E2HL96"/>
<reference evidence="2 3" key="1">
    <citation type="submission" date="2018-05" db="EMBL/GenBank/DDBJ databases">
        <title>Draft genome sequence of Scytalidium lignicola DSM 105466, a ubiquitous saprotrophic fungus.</title>
        <authorList>
            <person name="Buettner E."/>
            <person name="Gebauer A.M."/>
            <person name="Hofrichter M."/>
            <person name="Liers C."/>
            <person name="Kellner H."/>
        </authorList>
    </citation>
    <scope>NUCLEOTIDE SEQUENCE [LARGE SCALE GENOMIC DNA]</scope>
    <source>
        <strain evidence="2 3">DSM 105466</strain>
    </source>
</reference>
<dbReference type="GO" id="GO:0005524">
    <property type="term" value="F:ATP binding"/>
    <property type="evidence" value="ECO:0007669"/>
    <property type="project" value="InterPro"/>
</dbReference>
<dbReference type="PANTHER" id="PTHR37542">
    <property type="entry name" value="HELO DOMAIN-CONTAINING PROTEIN-RELATED"/>
    <property type="match status" value="1"/>
</dbReference>
<dbReference type="GO" id="GO:0004672">
    <property type="term" value="F:protein kinase activity"/>
    <property type="evidence" value="ECO:0007669"/>
    <property type="project" value="InterPro"/>
</dbReference>
<evidence type="ECO:0000313" key="3">
    <source>
        <dbReference type="Proteomes" id="UP000258309"/>
    </source>
</evidence>